<sequence>MKPELVQGSILCDLDALKVDLQEHLKIIYLQLGTGYELDLWPDVWSFYWQLKELVHEYLE</sequence>
<proteinExistence type="predicted"/>
<keyword evidence="2" id="KW-1185">Reference proteome</keyword>
<evidence type="ECO:0000313" key="1">
    <source>
        <dbReference type="EnsemblMetazoa" id="SMAR001496-PA"/>
    </source>
</evidence>
<name>T1IKP4_STRMM</name>
<evidence type="ECO:0000313" key="2">
    <source>
        <dbReference type="Proteomes" id="UP000014500"/>
    </source>
</evidence>
<protein>
    <submittedName>
        <fullName evidence="1">Uncharacterized protein</fullName>
    </submittedName>
</protein>
<dbReference type="HOGENOM" id="CLU_2944608_0_0_1"/>
<dbReference type="EMBL" id="JH430593">
    <property type="status" value="NOT_ANNOTATED_CDS"/>
    <property type="molecule type" value="Genomic_DNA"/>
</dbReference>
<reference evidence="2" key="1">
    <citation type="submission" date="2011-05" db="EMBL/GenBank/DDBJ databases">
        <authorList>
            <person name="Richards S.R."/>
            <person name="Qu J."/>
            <person name="Jiang H."/>
            <person name="Jhangiani S.N."/>
            <person name="Agravi P."/>
            <person name="Goodspeed R."/>
            <person name="Gross S."/>
            <person name="Mandapat C."/>
            <person name="Jackson L."/>
            <person name="Mathew T."/>
            <person name="Pu L."/>
            <person name="Thornton R."/>
            <person name="Saada N."/>
            <person name="Wilczek-Boney K.B."/>
            <person name="Lee S."/>
            <person name="Kovar C."/>
            <person name="Wu Y."/>
            <person name="Scherer S.E."/>
            <person name="Worley K.C."/>
            <person name="Muzny D.M."/>
            <person name="Gibbs R."/>
        </authorList>
    </citation>
    <scope>NUCLEOTIDE SEQUENCE</scope>
    <source>
        <strain evidence="2">Brora</strain>
    </source>
</reference>
<dbReference type="Proteomes" id="UP000014500">
    <property type="component" value="Unassembled WGS sequence"/>
</dbReference>
<accession>T1IKP4</accession>
<dbReference type="AlphaFoldDB" id="T1IKP4"/>
<dbReference type="EnsemblMetazoa" id="SMAR001496-RA">
    <property type="protein sequence ID" value="SMAR001496-PA"/>
    <property type="gene ID" value="SMAR001496"/>
</dbReference>
<reference evidence="1" key="2">
    <citation type="submission" date="2015-02" db="UniProtKB">
        <authorList>
            <consortium name="EnsemblMetazoa"/>
        </authorList>
    </citation>
    <scope>IDENTIFICATION</scope>
</reference>
<organism evidence="1 2">
    <name type="scientific">Strigamia maritima</name>
    <name type="common">European centipede</name>
    <name type="synonym">Geophilus maritimus</name>
    <dbReference type="NCBI Taxonomy" id="126957"/>
    <lineage>
        <taxon>Eukaryota</taxon>
        <taxon>Metazoa</taxon>
        <taxon>Ecdysozoa</taxon>
        <taxon>Arthropoda</taxon>
        <taxon>Myriapoda</taxon>
        <taxon>Chilopoda</taxon>
        <taxon>Pleurostigmophora</taxon>
        <taxon>Geophilomorpha</taxon>
        <taxon>Linotaeniidae</taxon>
        <taxon>Strigamia</taxon>
    </lineage>
</organism>